<accession>A0A0A1UFK6</accession>
<dbReference type="AlphaFoldDB" id="A0A0A1UFK6"/>
<evidence type="ECO:0000313" key="2">
    <source>
        <dbReference type="EMBL" id="ELP91718.1"/>
    </source>
</evidence>
<evidence type="ECO:0000313" key="3">
    <source>
        <dbReference type="Proteomes" id="UP000014680"/>
    </source>
</evidence>
<name>A0A0A1UFK6_ENTIV</name>
<dbReference type="GeneID" id="14890730"/>
<proteinExistence type="predicted"/>
<feature type="compositionally biased region" description="Basic and acidic residues" evidence="1">
    <location>
        <begin position="74"/>
        <end position="86"/>
    </location>
</feature>
<dbReference type="OrthoDB" id="30172at2759"/>
<organism evidence="2 3">
    <name type="scientific">Entamoeba invadens IP1</name>
    <dbReference type="NCBI Taxonomy" id="370355"/>
    <lineage>
        <taxon>Eukaryota</taxon>
        <taxon>Amoebozoa</taxon>
        <taxon>Evosea</taxon>
        <taxon>Archamoebae</taxon>
        <taxon>Mastigamoebida</taxon>
        <taxon>Entamoebidae</taxon>
        <taxon>Entamoeba</taxon>
    </lineage>
</organism>
<feature type="region of interest" description="Disordered" evidence="1">
    <location>
        <begin position="63"/>
        <end position="86"/>
    </location>
</feature>
<evidence type="ECO:0000256" key="1">
    <source>
        <dbReference type="SAM" id="MobiDB-lite"/>
    </source>
</evidence>
<gene>
    <name evidence="2" type="ORF">EIN_520450</name>
</gene>
<protein>
    <submittedName>
        <fullName evidence="2">Uncharacterized protein</fullName>
    </submittedName>
</protein>
<dbReference type="RefSeq" id="XP_004258489.1">
    <property type="nucleotide sequence ID" value="XM_004258441.1"/>
</dbReference>
<dbReference type="Proteomes" id="UP000014680">
    <property type="component" value="Unassembled WGS sequence"/>
</dbReference>
<sequence length="542" mass="63660">MNVRSNLSTTGLKQKQRITQSTVNAKEIGVGLLATLPIEQQSKYIESNLPFYNLGAFFSNQQESIQPKQRRSRHDATHKDKNTEIDSLKESGNESYILKMATRNVRRFYYRLLDEGKPFGVTDDMAESFLFYANWIEPIRYISRRVVKLEKALEVNRTQFFTDLVENYKLEKSDRQTALMLKDLKLFEDNDKVLCKCIDNIKTQISNLRKNENKICVIDKHCKGGRRKVEDTKTISVLEEIIYEKKKERKELFLQKDAFLQQNSELKRFVLLKNCNVLVQFDKEVSDAEIQSFSPSKLVSQNFEEIEHVAQSIAENTNFTKHIKIPQIEMKDTFGIFSIYRNVAMRYFNELEVDKKTENDEKLPLPITKELTRTVAICFESNGETERFIRSQSFFGVKKSERVSVEAPRVLERKMAEFVIRNASEKEEEKTEKPNDFVQNTVLAANNIDEKSYSDLCNELFILMDGRYVNEDNPERETAFVWEGDVINDLIKEYDYGNIIQMKRGRRLLHILDELREKRRIINLKRVTEEANKKVTRDRVEF</sequence>
<dbReference type="EMBL" id="KB206450">
    <property type="protein sequence ID" value="ELP91718.1"/>
    <property type="molecule type" value="Genomic_DNA"/>
</dbReference>
<keyword evidence="3" id="KW-1185">Reference proteome</keyword>
<dbReference type="KEGG" id="eiv:EIN_520450"/>
<reference evidence="2 3" key="1">
    <citation type="submission" date="2012-10" db="EMBL/GenBank/DDBJ databases">
        <authorList>
            <person name="Zafar N."/>
            <person name="Inman J."/>
            <person name="Hall N."/>
            <person name="Lorenzi H."/>
            <person name="Caler E."/>
        </authorList>
    </citation>
    <scope>NUCLEOTIDE SEQUENCE [LARGE SCALE GENOMIC DNA]</scope>
    <source>
        <strain evidence="2 3">IP1</strain>
    </source>
</reference>
<dbReference type="VEuPathDB" id="AmoebaDB:EIN_520450"/>